<feature type="compositionally biased region" description="Basic and acidic residues" evidence="5">
    <location>
        <begin position="95"/>
        <end position="110"/>
    </location>
</feature>
<dbReference type="EMBL" id="OOIP01000006">
    <property type="protein sequence ID" value="SPO37322.1"/>
    <property type="molecule type" value="Genomic_DNA"/>
</dbReference>
<keyword evidence="9" id="KW-1185">Reference proteome</keyword>
<evidence type="ECO:0000256" key="1">
    <source>
        <dbReference type="ARBA" id="ARBA00004141"/>
    </source>
</evidence>
<reference evidence="8 9" key="1">
    <citation type="submission" date="2018-03" db="EMBL/GenBank/DDBJ databases">
        <authorList>
            <person name="Guldener U."/>
        </authorList>
    </citation>
    <scope>NUCLEOTIDE SEQUENCE [LARGE SCALE GENOMIC DNA]</scope>
    <source>
        <strain evidence="8 9">DAOM196992</strain>
    </source>
</reference>
<evidence type="ECO:0000259" key="7">
    <source>
        <dbReference type="Pfam" id="PF00892"/>
    </source>
</evidence>
<name>A0A5C3EZ27_9BASI</name>
<evidence type="ECO:0000313" key="8">
    <source>
        <dbReference type="EMBL" id="SPO37322.1"/>
    </source>
</evidence>
<feature type="transmembrane region" description="Helical" evidence="6">
    <location>
        <begin position="462"/>
        <end position="481"/>
    </location>
</feature>
<keyword evidence="2 6" id="KW-0812">Transmembrane</keyword>
<organism evidence="8 9">
    <name type="scientific">Pseudozyma flocculosa</name>
    <dbReference type="NCBI Taxonomy" id="84751"/>
    <lineage>
        <taxon>Eukaryota</taxon>
        <taxon>Fungi</taxon>
        <taxon>Dikarya</taxon>
        <taxon>Basidiomycota</taxon>
        <taxon>Ustilaginomycotina</taxon>
        <taxon>Ustilaginomycetes</taxon>
        <taxon>Ustilaginales</taxon>
        <taxon>Ustilaginaceae</taxon>
        <taxon>Pseudozyma</taxon>
    </lineage>
</organism>
<dbReference type="GO" id="GO:0016020">
    <property type="term" value="C:membrane"/>
    <property type="evidence" value="ECO:0007669"/>
    <property type="project" value="UniProtKB-SubCell"/>
</dbReference>
<feature type="compositionally biased region" description="Low complexity" evidence="5">
    <location>
        <begin position="58"/>
        <end position="86"/>
    </location>
</feature>
<gene>
    <name evidence="8" type="ORF">PSFLO_02795</name>
</gene>
<feature type="transmembrane region" description="Helical" evidence="6">
    <location>
        <begin position="525"/>
        <end position="542"/>
    </location>
</feature>
<proteinExistence type="predicted"/>
<dbReference type="PANTHER" id="PTHR22911">
    <property type="entry name" value="ACYL-MALONYL CONDENSING ENZYME-RELATED"/>
    <property type="match status" value="1"/>
</dbReference>
<dbReference type="SUPFAM" id="SSF103481">
    <property type="entry name" value="Multidrug resistance efflux transporter EmrE"/>
    <property type="match status" value="2"/>
</dbReference>
<dbReference type="AlphaFoldDB" id="A0A5C3EZ27"/>
<feature type="transmembrane region" description="Helical" evidence="6">
    <location>
        <begin position="270"/>
        <end position="290"/>
    </location>
</feature>
<dbReference type="Proteomes" id="UP000323386">
    <property type="component" value="Unassembled WGS sequence"/>
</dbReference>
<evidence type="ECO:0000256" key="6">
    <source>
        <dbReference type="SAM" id="Phobius"/>
    </source>
</evidence>
<dbReference type="OrthoDB" id="306876at2759"/>
<feature type="domain" description="EamA" evidence="7">
    <location>
        <begin position="201"/>
        <end position="340"/>
    </location>
</feature>
<accession>A0A5C3EZ27</accession>
<feature type="region of interest" description="Disordered" evidence="5">
    <location>
        <begin position="1"/>
        <end position="124"/>
    </location>
</feature>
<dbReference type="Pfam" id="PF00892">
    <property type="entry name" value="EamA"/>
    <property type="match status" value="2"/>
</dbReference>
<keyword evidence="3 6" id="KW-1133">Transmembrane helix</keyword>
<feature type="transmembrane region" description="Helical" evidence="6">
    <location>
        <begin position="548"/>
        <end position="566"/>
    </location>
</feature>
<dbReference type="InterPro" id="IPR037185">
    <property type="entry name" value="EmrE-like"/>
</dbReference>
<feature type="transmembrane region" description="Helical" evidence="6">
    <location>
        <begin position="326"/>
        <end position="346"/>
    </location>
</feature>
<feature type="compositionally biased region" description="Low complexity" evidence="5">
    <location>
        <begin position="31"/>
        <end position="47"/>
    </location>
</feature>
<feature type="transmembrane region" description="Helical" evidence="6">
    <location>
        <begin position="238"/>
        <end position="258"/>
    </location>
</feature>
<feature type="domain" description="EamA" evidence="7">
    <location>
        <begin position="432"/>
        <end position="564"/>
    </location>
</feature>
<evidence type="ECO:0000256" key="5">
    <source>
        <dbReference type="SAM" id="MobiDB-lite"/>
    </source>
</evidence>
<evidence type="ECO:0000256" key="4">
    <source>
        <dbReference type="ARBA" id="ARBA00023136"/>
    </source>
</evidence>
<evidence type="ECO:0000313" key="9">
    <source>
        <dbReference type="Proteomes" id="UP000323386"/>
    </source>
</evidence>
<sequence>MTQPPFAPMRKSLSASSSHSTERSPLLQSDAPLPSTARSRSASPSPAYDSIPHPLPPANTSSALLPSAAAAAAAPRTRRSSTTARPLLPPTRVHPSHDIEAQDDLQHSDPSRYAPDPNQYPASAHLDAIHDDDDERAALASTARKHNHHHHHDDNDAAASASTSVLPFPHQRDPAKPLRPDHYAARRRLDSARAFVARNQGLCLLATSQFFFSLMNLFYKLISSQRIDGVQIGALEIIFIRMAITWSGCIAYMLAAGVDNPFLGPAGVRGLLALRGFSGFFGLFGLYYSLQYLSLADATVITFLAPLATGFLGYLVLGERFTLREFLGGIASLGGVVLIARPAFIFGRKVADEDLDVPISPDALGSGSEAASTNLANEIVKRAASLLLTAREAGPGVNGSAATTTTTMAPPYALHTSSAHPGSVTEAERLLAVGLALLGICGAAGAYISIRAIGRRASATHSVAYFSLYSTLVSAVLMWYTSTPFVLPRDPKWCLLLICIGVFGLLAQILLAMGLQREKAGRASSTVYLQIVFASLYQLFILHVPINALSGVGMSIILAAAAWVAVAKD</sequence>
<feature type="transmembrane region" description="Helical" evidence="6">
    <location>
        <begin position="493"/>
        <end position="513"/>
    </location>
</feature>
<protein>
    <recommendedName>
        <fullName evidence="7">EamA domain-containing protein</fullName>
    </recommendedName>
</protein>
<keyword evidence="4 6" id="KW-0472">Membrane</keyword>
<comment type="subcellular location">
    <subcellularLocation>
        <location evidence="1">Membrane</location>
        <topology evidence="1">Multi-pass membrane protein</topology>
    </subcellularLocation>
</comment>
<feature type="transmembrane region" description="Helical" evidence="6">
    <location>
        <begin position="430"/>
        <end position="450"/>
    </location>
</feature>
<evidence type="ECO:0000256" key="3">
    <source>
        <dbReference type="ARBA" id="ARBA00022989"/>
    </source>
</evidence>
<feature type="transmembrane region" description="Helical" evidence="6">
    <location>
        <begin position="296"/>
        <end position="317"/>
    </location>
</feature>
<evidence type="ECO:0000256" key="2">
    <source>
        <dbReference type="ARBA" id="ARBA00022692"/>
    </source>
</evidence>
<feature type="region of interest" description="Disordered" evidence="5">
    <location>
        <begin position="141"/>
        <end position="178"/>
    </location>
</feature>
<dbReference type="PANTHER" id="PTHR22911:SF6">
    <property type="entry name" value="SOLUTE CARRIER FAMILY 35 MEMBER G1"/>
    <property type="match status" value="1"/>
</dbReference>
<dbReference type="InterPro" id="IPR000620">
    <property type="entry name" value="EamA_dom"/>
</dbReference>